<protein>
    <submittedName>
        <fullName evidence="1">Uncharacterized protein</fullName>
    </submittedName>
</protein>
<gene>
    <name evidence="1" type="ORF">NCTC10005_04313</name>
</gene>
<organism evidence="1 2">
    <name type="scientific">Enterobacter cloacae</name>
    <dbReference type="NCBI Taxonomy" id="550"/>
    <lineage>
        <taxon>Bacteria</taxon>
        <taxon>Pseudomonadati</taxon>
        <taxon>Pseudomonadota</taxon>
        <taxon>Gammaproteobacteria</taxon>
        <taxon>Enterobacterales</taxon>
        <taxon>Enterobacteriaceae</taxon>
        <taxon>Enterobacter</taxon>
        <taxon>Enterobacter cloacae complex</taxon>
    </lineage>
</organism>
<dbReference type="EMBL" id="UGJB01000004">
    <property type="protein sequence ID" value="STQ11534.1"/>
    <property type="molecule type" value="Genomic_DNA"/>
</dbReference>
<dbReference type="AlphaFoldDB" id="A0A377LZF1"/>
<sequence length="96" mass="10631">MKKVLLTHTSLNSFIIQPESYGATVDEGFIVGGPVGDFELLLCHGTVCVVGKIRDLILQLSKSSIYSTKPRVIKEIDILLAQNNRRDVFILPFPCV</sequence>
<evidence type="ECO:0000313" key="1">
    <source>
        <dbReference type="EMBL" id="STQ11534.1"/>
    </source>
</evidence>
<name>A0A377LZF1_ENTCL</name>
<evidence type="ECO:0000313" key="2">
    <source>
        <dbReference type="Proteomes" id="UP000255106"/>
    </source>
</evidence>
<reference evidence="1 2" key="1">
    <citation type="submission" date="2018-06" db="EMBL/GenBank/DDBJ databases">
        <authorList>
            <consortium name="Pathogen Informatics"/>
            <person name="Doyle S."/>
        </authorList>
    </citation>
    <scope>NUCLEOTIDE SEQUENCE [LARGE SCALE GENOMIC DNA]</scope>
    <source>
        <strain evidence="1 2">NCTC10005</strain>
    </source>
</reference>
<proteinExistence type="predicted"/>
<dbReference type="Proteomes" id="UP000255106">
    <property type="component" value="Unassembled WGS sequence"/>
</dbReference>
<accession>A0A377LZF1</accession>